<dbReference type="EMBL" id="GL883111">
    <property type="protein sequence ID" value="EGG05831.1"/>
    <property type="molecule type" value="Genomic_DNA"/>
</dbReference>
<gene>
    <name evidence="2" type="ORF">MELLADRAFT_107325</name>
</gene>
<dbReference type="KEGG" id="mlr:MELLADRAFT_107325"/>
<dbReference type="VEuPathDB" id="FungiDB:MELLADRAFT_107325"/>
<name>F4RNY7_MELLP</name>
<evidence type="ECO:0000313" key="2">
    <source>
        <dbReference type="EMBL" id="EGG05831.1"/>
    </source>
</evidence>
<reference evidence="3" key="1">
    <citation type="journal article" date="2011" name="Proc. Natl. Acad. Sci. U.S.A.">
        <title>Obligate biotrophy features unraveled by the genomic analysis of rust fungi.</title>
        <authorList>
            <person name="Duplessis S."/>
            <person name="Cuomo C.A."/>
            <person name="Lin Y.-C."/>
            <person name="Aerts A."/>
            <person name="Tisserant E."/>
            <person name="Veneault-Fourrey C."/>
            <person name="Joly D.L."/>
            <person name="Hacquard S."/>
            <person name="Amselem J."/>
            <person name="Cantarel B.L."/>
            <person name="Chiu R."/>
            <person name="Coutinho P.M."/>
            <person name="Feau N."/>
            <person name="Field M."/>
            <person name="Frey P."/>
            <person name="Gelhaye E."/>
            <person name="Goldberg J."/>
            <person name="Grabherr M.G."/>
            <person name="Kodira C.D."/>
            <person name="Kohler A."/>
            <person name="Kuees U."/>
            <person name="Lindquist E.A."/>
            <person name="Lucas S.M."/>
            <person name="Mago R."/>
            <person name="Mauceli E."/>
            <person name="Morin E."/>
            <person name="Murat C."/>
            <person name="Pangilinan J.L."/>
            <person name="Park R."/>
            <person name="Pearson M."/>
            <person name="Quesneville H."/>
            <person name="Rouhier N."/>
            <person name="Sakthikumar S."/>
            <person name="Salamov A.A."/>
            <person name="Schmutz J."/>
            <person name="Selles B."/>
            <person name="Shapiro H."/>
            <person name="Tanguay P."/>
            <person name="Tuskan G.A."/>
            <person name="Henrissat B."/>
            <person name="Van de Peer Y."/>
            <person name="Rouze P."/>
            <person name="Ellis J.G."/>
            <person name="Dodds P.N."/>
            <person name="Schein J.E."/>
            <person name="Zhong S."/>
            <person name="Hamelin R.C."/>
            <person name="Grigoriev I.V."/>
            <person name="Szabo L.J."/>
            <person name="Martin F."/>
        </authorList>
    </citation>
    <scope>NUCLEOTIDE SEQUENCE [LARGE SCALE GENOMIC DNA]</scope>
    <source>
        <strain evidence="3">98AG31 / pathotype 3-4-7</strain>
    </source>
</reference>
<dbReference type="AlphaFoldDB" id="F4RNY7"/>
<dbReference type="RefSeq" id="XP_007410887.1">
    <property type="nucleotide sequence ID" value="XM_007410825.1"/>
</dbReference>
<dbReference type="Proteomes" id="UP000001072">
    <property type="component" value="Unassembled WGS sequence"/>
</dbReference>
<evidence type="ECO:0000256" key="1">
    <source>
        <dbReference type="SAM" id="MobiDB-lite"/>
    </source>
</evidence>
<feature type="compositionally biased region" description="Basic residues" evidence="1">
    <location>
        <begin position="244"/>
        <end position="259"/>
    </location>
</feature>
<accession>F4RNY7</accession>
<organism evidence="3">
    <name type="scientific">Melampsora larici-populina (strain 98AG31 / pathotype 3-4-7)</name>
    <name type="common">Poplar leaf rust fungus</name>
    <dbReference type="NCBI Taxonomy" id="747676"/>
    <lineage>
        <taxon>Eukaryota</taxon>
        <taxon>Fungi</taxon>
        <taxon>Dikarya</taxon>
        <taxon>Basidiomycota</taxon>
        <taxon>Pucciniomycotina</taxon>
        <taxon>Pucciniomycetes</taxon>
        <taxon>Pucciniales</taxon>
        <taxon>Melampsoraceae</taxon>
        <taxon>Melampsora</taxon>
    </lineage>
</organism>
<proteinExistence type="predicted"/>
<protein>
    <submittedName>
        <fullName evidence="2">Uncharacterized protein</fullName>
    </submittedName>
</protein>
<dbReference type="OrthoDB" id="10434822at2759"/>
<keyword evidence="3" id="KW-1185">Reference proteome</keyword>
<sequence length="259" mass="29930">MSHSSSISESLDNQFSKCHQKDYDCTQPIDNCKSLPEHLEHTDWVQTDSEHDEFFFRDVHRILNEAMILFLDYDLYHVSYLLSVKNQSVDLKTSLQTAIVGLQPLNATPTVSNRRRLLEMAKCLLGVIDNYEKQQNQNNLSLEVKVPFCLRYPTLESLEKLDEDNEKKMNIMKYEKAKRTIGIFIPPRSKLACFRAALIVGTRVDNPQIELSTTTVDQHPKLPIHPSNIPHQARFKTNSNNKKTVAKRKKGPWSKLHQN</sequence>
<dbReference type="HOGENOM" id="CLU_1073931_0_0_1"/>
<feature type="region of interest" description="Disordered" evidence="1">
    <location>
        <begin position="226"/>
        <end position="259"/>
    </location>
</feature>
<dbReference type="InParanoid" id="F4RNY7"/>
<evidence type="ECO:0000313" key="3">
    <source>
        <dbReference type="Proteomes" id="UP000001072"/>
    </source>
</evidence>
<dbReference type="GeneID" id="18923137"/>